<feature type="region of interest" description="Disordered" evidence="3">
    <location>
        <begin position="781"/>
        <end position="843"/>
    </location>
</feature>
<dbReference type="Gene3D" id="1.10.555.10">
    <property type="entry name" value="Rho GTPase activation protein"/>
    <property type="match status" value="1"/>
</dbReference>
<feature type="domain" description="START" evidence="5">
    <location>
        <begin position="1919"/>
        <end position="2108"/>
    </location>
</feature>
<feature type="region of interest" description="Disordered" evidence="3">
    <location>
        <begin position="410"/>
        <end position="430"/>
    </location>
</feature>
<dbReference type="PROSITE" id="PS50238">
    <property type="entry name" value="RHOGAP"/>
    <property type="match status" value="1"/>
</dbReference>
<evidence type="ECO:0000259" key="4">
    <source>
        <dbReference type="PROSITE" id="PS50238"/>
    </source>
</evidence>
<feature type="compositionally biased region" description="Polar residues" evidence="3">
    <location>
        <begin position="1492"/>
        <end position="1511"/>
    </location>
</feature>
<dbReference type="GO" id="GO:0030036">
    <property type="term" value="P:actin cytoskeleton organization"/>
    <property type="evidence" value="ECO:0007669"/>
    <property type="project" value="TreeGrafter"/>
</dbReference>
<dbReference type="VEuPathDB" id="VectorBase:BGLB027012"/>
<feature type="region of interest" description="Disordered" evidence="3">
    <location>
        <begin position="1484"/>
        <end position="1575"/>
    </location>
</feature>
<dbReference type="SMART" id="SM00324">
    <property type="entry name" value="RhoGAP"/>
    <property type="match status" value="1"/>
</dbReference>
<dbReference type="OrthoDB" id="10003330at2759"/>
<feature type="region of interest" description="Disordered" evidence="3">
    <location>
        <begin position="1394"/>
        <end position="1454"/>
    </location>
</feature>
<feature type="compositionally biased region" description="Polar residues" evidence="3">
    <location>
        <begin position="803"/>
        <end position="812"/>
    </location>
</feature>
<feature type="region of interest" description="Disordered" evidence="3">
    <location>
        <begin position="1269"/>
        <end position="1295"/>
    </location>
</feature>
<feature type="region of interest" description="Disordered" evidence="3">
    <location>
        <begin position="1132"/>
        <end position="1174"/>
    </location>
</feature>
<dbReference type="InterPro" id="IPR023393">
    <property type="entry name" value="START-like_dom_sf"/>
</dbReference>
<dbReference type="KEGG" id="bgt:106078540"/>
<evidence type="ECO:0000259" key="5">
    <source>
        <dbReference type="PROSITE" id="PS50848"/>
    </source>
</evidence>
<dbReference type="GO" id="GO:0007165">
    <property type="term" value="P:signal transduction"/>
    <property type="evidence" value="ECO:0007669"/>
    <property type="project" value="InterPro"/>
</dbReference>
<dbReference type="STRING" id="6526.A0A2C9L4L3"/>
<dbReference type="Gene3D" id="1.10.287.2070">
    <property type="match status" value="1"/>
</dbReference>
<keyword evidence="1" id="KW-0343">GTPase activation</keyword>
<feature type="compositionally biased region" description="Low complexity" evidence="3">
    <location>
        <begin position="1553"/>
        <end position="1568"/>
    </location>
</feature>
<feature type="region of interest" description="Disordered" evidence="3">
    <location>
        <begin position="977"/>
        <end position="1101"/>
    </location>
</feature>
<feature type="region of interest" description="Disordered" evidence="3">
    <location>
        <begin position="481"/>
        <end position="511"/>
    </location>
</feature>
<evidence type="ECO:0000256" key="1">
    <source>
        <dbReference type="ARBA" id="ARBA00022468"/>
    </source>
</evidence>
<dbReference type="CDD" id="cd09538">
    <property type="entry name" value="SAM_DLC1_2-like"/>
    <property type="match status" value="1"/>
</dbReference>
<evidence type="ECO:0000313" key="7">
    <source>
        <dbReference type="Proteomes" id="UP000076420"/>
    </source>
</evidence>
<evidence type="ECO:0000313" key="6">
    <source>
        <dbReference type="EnsemblMetazoa" id="BGLB027012-PA"/>
    </source>
</evidence>
<accession>A0A2C9L4L3</accession>
<dbReference type="Pfam" id="PF00620">
    <property type="entry name" value="RhoGAP"/>
    <property type="match status" value="1"/>
</dbReference>
<dbReference type="InterPro" id="IPR013761">
    <property type="entry name" value="SAM/pointed_sf"/>
</dbReference>
<sequence length="2138" mass="232567">MLRQTGVPAPSPREDGSAGIPPSAALKRSRSNPDYDNLTPALREAGRAGADVDGEAVVAGGAAINTDAVNGPADEETTGHAASAVCGRGGEAGRGGAAGTAEYKEGVEEVGESRCLLVEDGASVLTPCSTDSLLVEAMGNKLTTSRVRGAGGPPHVHGPLTGSAPETKHKLSKSRKTDRTVTWTKSSQAVTWSAPSVTSEAGRARGPHVTSSGPNAGKEPKLDNSVQDTSAISAVCLNGGKTESSNNERRELSVDPLGVSTSVAPLTAPYVATGLSESETSTVVANHLNVCLECQSLGLKGDNLRTYKEQTFHNRTIMATAHGQEANHPYSASRSPGPLSPPASVIAPAPVSFSEANRAAEAPMTTSLSEVMTASTSAKGHEPNQAFYGDYSESESADVVLRNSPIRDNVSRADANGASSQSNKACDGPSLSRCSSFDPRYASIHVFSNGVTIGSNSNQTVPTSQVQEEEEAIYAIPIPKSHRKPKEPLTGGQETINGWTSSQKQSADDQETFDNFDENVFNRVEVTCQMKKSTTTGMISTLDNSQTSYRDTFRNDYFSLGRRPKRPRIPTLVDSKGMAVSLDVLLKIRRQNSLEENRASSSSLDTASVDDILKSCSEFDPTAPPGYRSRTSSEVVSRNFRQALVQDLVHQHGGTQPCSNVTTHSSSAKLTSSSTISSESTTGHVAVDAPPGHSHQFIVDHGLASQACADNARIDPLPLSCQNGGLEKMDCDSLRSVTSPMSEGIMITLNTQETSEKNIDTPMDISMFSKGCSDVASLSTKNDIPTGVTPEASTSVSTSSVSITYHSESQAPHSLPDHRPLLSSSSDTQSDTTSLLSPISLSSEDSGQVASNLLTVDTYQEVNFGDASPGLGRKSPNSLAKLEAIEALKWLRAAGFPQYAQMFEDGQFPVELSVVERDHDFLDADSLKSLFRRLETLNKYAGMKIHSQHKKKGTSEEEEDEEDLCALSERWEYQKSARRWSRKEPQSPSEGVSKPLDTRASSHDSLLADQDSGSQTGDSPLMDSKLPHPQDTALPSSGQAAPYSDEPDAVQRAMQKAEVEAHLSMPSSFSPPLRRSASEKVKPTRALWKTMKSKKKAGGGRGIVEISNPVVADKENMQAKLVKFNCRDISPTSNVATTLPHPRNGSERLSVESPTSPQSAPAITTYTSSFDSPFGSRKSFASQSLRVHSTYADQTDSGNASRDSQLHGFYSAHSKLLQSLESAQQKETGVVKQNKSDNNLKEIFILPEGHQPGRFPTVLQNGYIETKQSAAPGTNEHPSDIPSLSSDVAESYPGVTHEPGHRFSFYDNWLPADGKSDHSGHQTNIPSVPSGSSHLTTGSSHEGHGSNHAVTFDCHKLDSIRESRSSSVLSTSGSQSDSDSRHFLDRHLDHTPYASGVSSQFRVDKTSRESSAEPSSGGITQSPSLHSGDLTESSSLHSSRKTSNAEVVDGASSRSDLKLEYEEFDQILQQLYEKINDLNNYVTKEEKGIPPSQHTRQTPQRSLSVDMTRSQPLPFELDSPVSPNSDSALSPSSPMSTAGIMGGPAEESVEDNSSSGSSGGDSSHSGSDQEVGLTDLSHDDSLDQITHACMERRDSGVGHSLTRASGDRRRKKLRWNSFQKCHRPDVTCRAMQINSLTVSQLVRLQKLSLLKLTSIMEKYLPVNKSGWNWMMAKLMKKKPPDFSGKNVFGVPFTVMAQRTGQPLPQCVLYAMRYLRRTSQNAVGIFRKSGVKSKIQQLRDHLEAHPEISDFEDANAYNVADMLKTYFRDLPECLLTNKMSETFRSIYTYVPQPQRLEAIQAAILLLPDENREVLQSILLFLSDISSHESDHQMNASNLAVCFTPTVFQLGPRYTGSPKRNRKNSPGIPDPREILEQKAAHECLLMMITECKKLFTIPANIFRQLQGTSLAHLEPAPLQDIGNSPADVKAFGQERIQMVLKEAHDKNRGWIPGMVINDVEVFYRKPMDDCPLKEWKLVVDIEAPPIEVLRPVDEISKMYDSRHTWDEDLLSWSVLERLDPHSDIFQYVLSSMAPHPSRHYCVLRYWRSDLNKGACALVTMSVEHSENMDIQGVWAIDLGSFILMEPCGSGRSRVTYITRVDTRGRSPEWYSKVFGHICANFLERLQESFKQESGGPETKV</sequence>
<dbReference type="Proteomes" id="UP000076420">
    <property type="component" value="Unassembled WGS sequence"/>
</dbReference>
<dbReference type="EnsemblMetazoa" id="BGLB027012-RA">
    <property type="protein sequence ID" value="BGLB027012-PA"/>
    <property type="gene ID" value="BGLB027012"/>
</dbReference>
<feature type="compositionally biased region" description="Low complexity" evidence="3">
    <location>
        <begin position="1522"/>
        <end position="1536"/>
    </location>
</feature>
<reference evidence="6" key="1">
    <citation type="submission" date="2020-05" db="UniProtKB">
        <authorList>
            <consortium name="EnsemblMetazoa"/>
        </authorList>
    </citation>
    <scope>IDENTIFICATION</scope>
    <source>
        <strain evidence="6">BB02</strain>
    </source>
</reference>
<name>A0A2C9L4L3_BIOGL</name>
<proteinExistence type="predicted"/>
<dbReference type="PROSITE" id="PS50848">
    <property type="entry name" value="START"/>
    <property type="match status" value="1"/>
</dbReference>
<dbReference type="GO" id="GO:0008289">
    <property type="term" value="F:lipid binding"/>
    <property type="evidence" value="ECO:0007669"/>
    <property type="project" value="InterPro"/>
</dbReference>
<keyword evidence="2" id="KW-0597">Phosphoprotein</keyword>
<feature type="compositionally biased region" description="Polar residues" evidence="3">
    <location>
        <begin position="492"/>
        <end position="505"/>
    </location>
</feature>
<feature type="region of interest" description="Disordered" evidence="3">
    <location>
        <begin position="1314"/>
        <end position="1349"/>
    </location>
</feature>
<dbReference type="VEuPathDB" id="VectorBase:BGLAX_045043"/>
<dbReference type="InterPro" id="IPR002913">
    <property type="entry name" value="START_lipid-bd_dom"/>
</dbReference>
<dbReference type="SUPFAM" id="SSF47769">
    <property type="entry name" value="SAM/Pointed domain"/>
    <property type="match status" value="1"/>
</dbReference>
<evidence type="ECO:0000256" key="2">
    <source>
        <dbReference type="ARBA" id="ARBA00022553"/>
    </source>
</evidence>
<dbReference type="SUPFAM" id="SSF55961">
    <property type="entry name" value="Bet v1-like"/>
    <property type="match status" value="1"/>
</dbReference>
<feature type="region of interest" description="Disordered" evidence="3">
    <location>
        <begin position="1589"/>
        <end position="1608"/>
    </location>
</feature>
<dbReference type="GO" id="GO:0005096">
    <property type="term" value="F:GTPase activator activity"/>
    <property type="evidence" value="ECO:0007669"/>
    <property type="project" value="UniProtKB-KW"/>
</dbReference>
<gene>
    <name evidence="6" type="primary">106078540</name>
</gene>
<dbReference type="GO" id="GO:0035023">
    <property type="term" value="P:regulation of Rho protein signal transduction"/>
    <property type="evidence" value="ECO:0007669"/>
    <property type="project" value="TreeGrafter"/>
</dbReference>
<feature type="domain" description="Rho-GAP" evidence="4">
    <location>
        <begin position="1690"/>
        <end position="1893"/>
    </location>
</feature>
<dbReference type="Gene3D" id="3.30.530.20">
    <property type="match status" value="1"/>
</dbReference>
<dbReference type="InterPro" id="IPR000198">
    <property type="entry name" value="RhoGAP_dom"/>
</dbReference>
<dbReference type="SMART" id="SM00234">
    <property type="entry name" value="START"/>
    <property type="match status" value="1"/>
</dbReference>
<feature type="region of interest" description="Disordered" evidence="3">
    <location>
        <begin position="1"/>
        <end position="49"/>
    </location>
</feature>
<feature type="compositionally biased region" description="Low complexity" evidence="3">
    <location>
        <begin position="1330"/>
        <end position="1340"/>
    </location>
</feature>
<protein>
    <recommendedName>
        <fullName evidence="8">Rho-GAP domain-containing protein</fullName>
    </recommendedName>
</protein>
<evidence type="ECO:0000256" key="3">
    <source>
        <dbReference type="SAM" id="MobiDB-lite"/>
    </source>
</evidence>
<feature type="region of interest" description="Disordered" evidence="3">
    <location>
        <begin position="145"/>
        <end position="224"/>
    </location>
</feature>
<organism evidence="6 7">
    <name type="scientific">Biomphalaria glabrata</name>
    <name type="common">Bloodfluke planorb</name>
    <name type="synonym">Freshwater snail</name>
    <dbReference type="NCBI Taxonomy" id="6526"/>
    <lineage>
        <taxon>Eukaryota</taxon>
        <taxon>Metazoa</taxon>
        <taxon>Spiralia</taxon>
        <taxon>Lophotrochozoa</taxon>
        <taxon>Mollusca</taxon>
        <taxon>Gastropoda</taxon>
        <taxon>Heterobranchia</taxon>
        <taxon>Euthyneura</taxon>
        <taxon>Panpulmonata</taxon>
        <taxon>Hygrophila</taxon>
        <taxon>Lymnaeoidea</taxon>
        <taxon>Planorbidae</taxon>
        <taxon>Biomphalaria</taxon>
    </lineage>
</organism>
<feature type="compositionally biased region" description="Low complexity" evidence="3">
    <location>
        <begin position="793"/>
        <end position="802"/>
    </location>
</feature>
<feature type="region of interest" description="Disordered" evidence="3">
    <location>
        <begin position="1851"/>
        <end position="1870"/>
    </location>
</feature>
<dbReference type="PANTHER" id="PTHR12659">
    <property type="entry name" value="RHO-TYPE GTPASE ACTIVATING PROTEIN"/>
    <property type="match status" value="1"/>
</dbReference>
<dbReference type="InterPro" id="IPR008936">
    <property type="entry name" value="Rho_GTPase_activation_prot"/>
</dbReference>
<dbReference type="Pfam" id="PF01852">
    <property type="entry name" value="START"/>
    <property type="match status" value="1"/>
</dbReference>
<feature type="compositionally biased region" description="Polar residues" evidence="3">
    <location>
        <begin position="1152"/>
        <end position="1171"/>
    </location>
</feature>
<feature type="region of interest" description="Disordered" evidence="3">
    <location>
        <begin position="324"/>
        <end position="343"/>
    </location>
</feature>
<feature type="compositionally biased region" description="Basic and acidic residues" evidence="3">
    <location>
        <begin position="1402"/>
        <end position="1411"/>
    </location>
</feature>
<feature type="compositionally biased region" description="Low complexity" evidence="3">
    <location>
        <begin position="821"/>
        <end position="843"/>
    </location>
</feature>
<evidence type="ECO:0008006" key="8">
    <source>
        <dbReference type="Google" id="ProtNLM"/>
    </source>
</evidence>
<feature type="compositionally biased region" description="Polar residues" evidence="3">
    <location>
        <begin position="1412"/>
        <end position="1445"/>
    </location>
</feature>
<feature type="compositionally biased region" description="Polar residues" evidence="3">
    <location>
        <begin position="180"/>
        <end position="199"/>
    </location>
</feature>
<dbReference type="PANTHER" id="PTHR12659:SF7">
    <property type="entry name" value="CROSSVEINLESS C, ISOFORM C"/>
    <property type="match status" value="1"/>
</dbReference>
<dbReference type="SUPFAM" id="SSF48350">
    <property type="entry name" value="GTPase activation domain, GAP"/>
    <property type="match status" value="1"/>
</dbReference>